<proteinExistence type="predicted"/>
<evidence type="ECO:0000259" key="1">
    <source>
        <dbReference type="Pfam" id="PF13701"/>
    </source>
</evidence>
<dbReference type="EMBL" id="FQVG01000006">
    <property type="protein sequence ID" value="SHE50309.1"/>
    <property type="molecule type" value="Genomic_DNA"/>
</dbReference>
<protein>
    <recommendedName>
        <fullName evidence="1">Transposase DDE domain-containing protein</fullName>
    </recommendedName>
</protein>
<dbReference type="Proteomes" id="UP000184423">
    <property type="component" value="Unassembled WGS sequence"/>
</dbReference>
<dbReference type="RefSeq" id="WP_200790142.1">
    <property type="nucleotide sequence ID" value="NZ_FQVG01000006.1"/>
</dbReference>
<reference evidence="3" key="1">
    <citation type="submission" date="2016-11" db="EMBL/GenBank/DDBJ databases">
        <authorList>
            <person name="Jaros S."/>
            <person name="Januszkiewicz K."/>
            <person name="Wedrychowicz H."/>
        </authorList>
    </citation>
    <scope>NUCLEOTIDE SEQUENCE [LARGE SCALE GENOMIC DNA]</scope>
    <source>
        <strain evidence="3">DSM 10124</strain>
    </source>
</reference>
<evidence type="ECO:0000313" key="4">
    <source>
        <dbReference type="EMBL" id="SHF45341.1"/>
    </source>
</evidence>
<evidence type="ECO:0000313" key="3">
    <source>
        <dbReference type="EMBL" id="SHF30557.1"/>
    </source>
</evidence>
<dbReference type="EMBL" id="FQVG01000053">
    <property type="protein sequence ID" value="SHF30557.1"/>
    <property type="molecule type" value="Genomic_DNA"/>
</dbReference>
<evidence type="ECO:0000313" key="2">
    <source>
        <dbReference type="EMBL" id="SHE50309.1"/>
    </source>
</evidence>
<gene>
    <name evidence="2" type="ORF">SAMN02746091_00520</name>
    <name evidence="3" type="ORF">SAMN02746091_02220</name>
    <name evidence="4" type="ORF">SAMN02746091_02559</name>
</gene>
<dbReference type="InterPro" id="IPR025668">
    <property type="entry name" value="Tnp_DDE_dom"/>
</dbReference>
<dbReference type="EMBL" id="FQVG01000082">
    <property type="protein sequence ID" value="SHF45341.1"/>
    <property type="molecule type" value="Genomic_DNA"/>
</dbReference>
<feature type="domain" description="Transposase DDE" evidence="1">
    <location>
        <begin position="11"/>
        <end position="55"/>
    </location>
</feature>
<accession>A0A1M5AKB5</accession>
<keyword evidence="5" id="KW-1185">Reference proteome</keyword>
<sequence length="56" mass="6287">MFSLYDICLESNSKIRLNFDGGDLSSDTGLLLLKEFTHKIGFENVIKSLFKTNDSA</sequence>
<name>A0A1M5AKB5_9CLOT</name>
<reference evidence="5" key="2">
    <citation type="submission" date="2016-11" db="EMBL/GenBank/DDBJ databases">
        <authorList>
            <person name="Varghese N."/>
            <person name="Submissions S."/>
        </authorList>
    </citation>
    <scope>NUCLEOTIDE SEQUENCE [LARGE SCALE GENOMIC DNA]</scope>
    <source>
        <strain evidence="5">DSM 10124</strain>
    </source>
</reference>
<organism evidence="3 5">
    <name type="scientific">Caloramator proteoclasticus DSM 10124</name>
    <dbReference type="NCBI Taxonomy" id="1121262"/>
    <lineage>
        <taxon>Bacteria</taxon>
        <taxon>Bacillati</taxon>
        <taxon>Bacillota</taxon>
        <taxon>Clostridia</taxon>
        <taxon>Eubacteriales</taxon>
        <taxon>Clostridiaceae</taxon>
        <taxon>Caloramator</taxon>
    </lineage>
</organism>
<evidence type="ECO:0000313" key="5">
    <source>
        <dbReference type="Proteomes" id="UP000184423"/>
    </source>
</evidence>
<dbReference type="AlphaFoldDB" id="A0A1M5AKB5"/>
<dbReference type="Pfam" id="PF13701">
    <property type="entry name" value="DDE_Tnp_1_4"/>
    <property type="match status" value="1"/>
</dbReference>
<feature type="non-terminal residue" evidence="3">
    <location>
        <position position="56"/>
    </location>
</feature>